<dbReference type="Pfam" id="PF00724">
    <property type="entry name" value="Oxidored_FMN"/>
    <property type="match status" value="1"/>
</dbReference>
<evidence type="ECO:0000259" key="8">
    <source>
        <dbReference type="Pfam" id="PF07727"/>
    </source>
</evidence>
<evidence type="ECO:0000256" key="3">
    <source>
        <dbReference type="ARBA" id="ARBA00022630"/>
    </source>
</evidence>
<comment type="cofactor">
    <cofactor evidence="1">
        <name>FMN</name>
        <dbReference type="ChEBI" id="CHEBI:58210"/>
    </cofactor>
</comment>
<accession>A0A7J7GRK6</accession>
<dbReference type="Gene3D" id="3.20.20.70">
    <property type="entry name" value="Aldolase class I"/>
    <property type="match status" value="1"/>
</dbReference>
<dbReference type="PANTHER" id="PTHR22893">
    <property type="entry name" value="NADH OXIDOREDUCTASE-RELATED"/>
    <property type="match status" value="1"/>
</dbReference>
<dbReference type="InterPro" id="IPR045247">
    <property type="entry name" value="Oye-like"/>
</dbReference>
<evidence type="ECO:0008006" key="11">
    <source>
        <dbReference type="Google" id="ProtNLM"/>
    </source>
</evidence>
<reference evidence="9 10" key="2">
    <citation type="submission" date="2020-07" db="EMBL/GenBank/DDBJ databases">
        <title>Genome assembly of wild tea tree DASZ reveals pedigree and selection history of tea varieties.</title>
        <authorList>
            <person name="Zhang W."/>
        </authorList>
    </citation>
    <scope>NUCLEOTIDE SEQUENCE [LARGE SCALE GENOMIC DNA]</scope>
    <source>
        <strain evidence="10">cv. G240</strain>
        <tissue evidence="9">Leaf</tissue>
    </source>
</reference>
<dbReference type="GO" id="GO:0016491">
    <property type="term" value="F:oxidoreductase activity"/>
    <property type="evidence" value="ECO:0007669"/>
    <property type="project" value="InterPro"/>
</dbReference>
<dbReference type="GO" id="GO:0010181">
    <property type="term" value="F:FMN binding"/>
    <property type="evidence" value="ECO:0007669"/>
    <property type="project" value="InterPro"/>
</dbReference>
<dbReference type="CDD" id="cd02933">
    <property type="entry name" value="OYE_like_FMN"/>
    <property type="match status" value="1"/>
</dbReference>
<proteinExistence type="inferred from homology"/>
<evidence type="ECO:0000256" key="1">
    <source>
        <dbReference type="ARBA" id="ARBA00001917"/>
    </source>
</evidence>
<organism evidence="9 10">
    <name type="scientific">Camellia sinensis</name>
    <name type="common">Tea plant</name>
    <name type="synonym">Thea sinensis</name>
    <dbReference type="NCBI Taxonomy" id="4442"/>
    <lineage>
        <taxon>Eukaryota</taxon>
        <taxon>Viridiplantae</taxon>
        <taxon>Streptophyta</taxon>
        <taxon>Embryophyta</taxon>
        <taxon>Tracheophyta</taxon>
        <taxon>Spermatophyta</taxon>
        <taxon>Magnoliopsida</taxon>
        <taxon>eudicotyledons</taxon>
        <taxon>Gunneridae</taxon>
        <taxon>Pentapetalae</taxon>
        <taxon>asterids</taxon>
        <taxon>Ericales</taxon>
        <taxon>Theaceae</taxon>
        <taxon>Camellia</taxon>
    </lineage>
</organism>
<feature type="domain" description="Reverse transcriptase Ty1/copia-type" evidence="8">
    <location>
        <begin position="95"/>
        <end position="204"/>
    </location>
</feature>
<dbReference type="Proteomes" id="UP000593564">
    <property type="component" value="Unassembled WGS sequence"/>
</dbReference>
<dbReference type="InterPro" id="IPR013103">
    <property type="entry name" value="RVT_2"/>
</dbReference>
<evidence type="ECO:0000313" key="10">
    <source>
        <dbReference type="Proteomes" id="UP000593564"/>
    </source>
</evidence>
<protein>
    <recommendedName>
        <fullName evidence="11">NADH:flavin oxidoreductase/NADH oxidase N-terminal domain-containing protein</fullName>
    </recommendedName>
</protein>
<dbReference type="AlphaFoldDB" id="A0A7J7GRK6"/>
<dbReference type="SUPFAM" id="SSF51395">
    <property type="entry name" value="FMN-linked oxidoreductases"/>
    <property type="match status" value="1"/>
</dbReference>
<dbReference type="InterPro" id="IPR001155">
    <property type="entry name" value="OxRdtase_FMN_N"/>
</dbReference>
<reference evidence="10" key="1">
    <citation type="journal article" date="2020" name="Nat. Commun.">
        <title>Genome assembly of wild tea tree DASZ reveals pedigree and selection history of tea varieties.</title>
        <authorList>
            <person name="Zhang W."/>
            <person name="Zhang Y."/>
            <person name="Qiu H."/>
            <person name="Guo Y."/>
            <person name="Wan H."/>
            <person name="Zhang X."/>
            <person name="Scossa F."/>
            <person name="Alseekh S."/>
            <person name="Zhang Q."/>
            <person name="Wang P."/>
            <person name="Xu L."/>
            <person name="Schmidt M.H."/>
            <person name="Jia X."/>
            <person name="Li D."/>
            <person name="Zhu A."/>
            <person name="Guo F."/>
            <person name="Chen W."/>
            <person name="Ni D."/>
            <person name="Usadel B."/>
            <person name="Fernie A.R."/>
            <person name="Wen W."/>
        </authorList>
    </citation>
    <scope>NUCLEOTIDE SEQUENCE [LARGE SCALE GENOMIC DNA]</scope>
    <source>
        <strain evidence="10">cv. G240</strain>
    </source>
</reference>
<evidence type="ECO:0000256" key="2">
    <source>
        <dbReference type="ARBA" id="ARBA00005979"/>
    </source>
</evidence>
<name>A0A7J7GRK6_CAMSI</name>
<feature type="compositionally biased region" description="Basic and acidic residues" evidence="6">
    <location>
        <begin position="10"/>
        <end position="19"/>
    </location>
</feature>
<evidence type="ECO:0000313" key="9">
    <source>
        <dbReference type="EMBL" id="KAF5942126.1"/>
    </source>
</evidence>
<feature type="region of interest" description="Disordered" evidence="6">
    <location>
        <begin position="1"/>
        <end position="20"/>
    </location>
</feature>
<comment type="similarity">
    <text evidence="2">Belongs to the NADH:flavin oxidoreductase/NADH oxidase family.</text>
</comment>
<dbReference type="Pfam" id="PF07727">
    <property type="entry name" value="RVT_2"/>
    <property type="match status" value="1"/>
</dbReference>
<keyword evidence="3" id="KW-0285">Flavoprotein</keyword>
<feature type="domain" description="NADH:flavin oxidoreductase/NADH oxidase N-terminal" evidence="7">
    <location>
        <begin position="364"/>
        <end position="595"/>
    </location>
</feature>
<dbReference type="EMBL" id="JACBKZ010000009">
    <property type="protein sequence ID" value="KAF5942126.1"/>
    <property type="molecule type" value="Genomic_DNA"/>
</dbReference>
<dbReference type="InterPro" id="IPR013785">
    <property type="entry name" value="Aldolase_TIM"/>
</dbReference>
<gene>
    <name evidence="9" type="ORF">HYC85_019768</name>
</gene>
<dbReference type="InterPro" id="IPR043502">
    <property type="entry name" value="DNA/RNA_pol_sf"/>
</dbReference>
<sequence length="623" mass="70510">MELEQVGQGQEEKEQEHPLHNPLLSPYKMGNFLLSHSTSLSQSVDFFVFGVGISDSNIADDEPAVVVEKEAGKDAFCIPKWKHAMLEKIKALSKNDTWELVELPRGKNLIGCKWVYIVKHKVDSFIKRYKARLIAEGFTQTYRVDYQWTFALMAKMNSVRILLSLAANLNWPLHQFDVKNAFLHGDLVEEVYMDISHGFVDAKSKAKGDDVEKIPLLKEYLAKEFEIKDLEPGQKLSEDQEREPVDRGRCQRLVGKLIYLSYSRPDIAIAVSMSIIIHPLVLKTLQERDRDQVNRGLEGQRDCRHRVVLAPLTRQRSFNNIPQPHAILYYSQRTSKGGLLISEAAGVSDTAQGFGMWEEFQIKLCMDYVAQTRYPKGQAPISSTDKSLTNGVDVAQFSPPRKLRTDEIPQIVNDFRLAARNAMGAGFDGIEIHGANGYLVEQFLKDQINDRTDKYGGSLENRCRFALEIVEAIVNEIGADKVGIRLSPFANYMESGDSNPKALGLYMAESLNKYGILYCHMLEPRVKTVGEKFERPDMLLPMRKAFKGTFIDSGGYDREDGMRAVAENHADLVAYGRLFLANPDLPRRFELNAPLNKYSSETFCIPDPVVGYVDYPFLEETNA</sequence>
<keyword evidence="10" id="KW-1185">Reference proteome</keyword>
<evidence type="ECO:0000259" key="7">
    <source>
        <dbReference type="Pfam" id="PF00724"/>
    </source>
</evidence>
<comment type="caution">
    <text evidence="9">The sequence shown here is derived from an EMBL/GenBank/DDBJ whole genome shotgun (WGS) entry which is preliminary data.</text>
</comment>
<keyword evidence="4" id="KW-0288">FMN</keyword>
<evidence type="ECO:0000256" key="5">
    <source>
        <dbReference type="ARBA" id="ARBA00022857"/>
    </source>
</evidence>
<evidence type="ECO:0000256" key="6">
    <source>
        <dbReference type="SAM" id="MobiDB-lite"/>
    </source>
</evidence>
<dbReference type="SUPFAM" id="SSF56672">
    <property type="entry name" value="DNA/RNA polymerases"/>
    <property type="match status" value="1"/>
</dbReference>
<dbReference type="PANTHER" id="PTHR22893:SF91">
    <property type="entry name" value="NADPH DEHYDROGENASE 2-RELATED"/>
    <property type="match status" value="1"/>
</dbReference>
<keyword evidence="5" id="KW-0521">NADP</keyword>
<evidence type="ECO:0000256" key="4">
    <source>
        <dbReference type="ARBA" id="ARBA00022643"/>
    </source>
</evidence>